<keyword evidence="3" id="KW-1185">Reference proteome</keyword>
<keyword evidence="1" id="KW-0472">Membrane</keyword>
<comment type="caution">
    <text evidence="2">The sequence shown here is derived from an EMBL/GenBank/DDBJ whole genome shotgun (WGS) entry which is preliminary data.</text>
</comment>
<sequence length="170" mass="19317">MRPSPVLVVRIICTTEGAIGTILNLALLRALIISRGSSNFRVYRVNIFRDGVFAIPLFGPLVPYFPRIFCDIVEQVGLVFTMNLLREHWRVPKRLAVGFSFTITWFWLVPQFVPTPEFHVKLESIARDLYSVDANASIVMFGSTMRNPELNGGRSMLTLVVFYVFAPYLS</sequence>
<evidence type="ECO:0000256" key="1">
    <source>
        <dbReference type="SAM" id="Phobius"/>
    </source>
</evidence>
<dbReference type="EMBL" id="BTRK01000005">
    <property type="protein sequence ID" value="GMR56337.1"/>
    <property type="molecule type" value="Genomic_DNA"/>
</dbReference>
<evidence type="ECO:0000313" key="2">
    <source>
        <dbReference type="EMBL" id="GMR56337.1"/>
    </source>
</evidence>
<protein>
    <recommendedName>
        <fullName evidence="4">G protein-coupled receptor</fullName>
    </recommendedName>
</protein>
<feature type="transmembrane region" description="Helical" evidence="1">
    <location>
        <begin position="152"/>
        <end position="169"/>
    </location>
</feature>
<proteinExistence type="predicted"/>
<dbReference type="AlphaFoldDB" id="A0AAN5I8A5"/>
<keyword evidence="1" id="KW-0812">Transmembrane</keyword>
<reference evidence="3" key="1">
    <citation type="submission" date="2022-10" db="EMBL/GenBank/DDBJ databases">
        <title>Genome assembly of Pristionchus species.</title>
        <authorList>
            <person name="Yoshida K."/>
            <person name="Sommer R.J."/>
        </authorList>
    </citation>
    <scope>NUCLEOTIDE SEQUENCE [LARGE SCALE GENOMIC DNA]</scope>
    <source>
        <strain evidence="3">RS5460</strain>
    </source>
</reference>
<evidence type="ECO:0000313" key="3">
    <source>
        <dbReference type="Proteomes" id="UP001328107"/>
    </source>
</evidence>
<dbReference type="Proteomes" id="UP001328107">
    <property type="component" value="Unassembled WGS sequence"/>
</dbReference>
<organism evidence="2 3">
    <name type="scientific">Pristionchus mayeri</name>
    <dbReference type="NCBI Taxonomy" id="1317129"/>
    <lineage>
        <taxon>Eukaryota</taxon>
        <taxon>Metazoa</taxon>
        <taxon>Ecdysozoa</taxon>
        <taxon>Nematoda</taxon>
        <taxon>Chromadorea</taxon>
        <taxon>Rhabditida</taxon>
        <taxon>Rhabditina</taxon>
        <taxon>Diplogasteromorpha</taxon>
        <taxon>Diplogasteroidea</taxon>
        <taxon>Neodiplogasteridae</taxon>
        <taxon>Pristionchus</taxon>
    </lineage>
</organism>
<feature type="transmembrane region" description="Helical" evidence="1">
    <location>
        <begin position="6"/>
        <end position="32"/>
    </location>
</feature>
<keyword evidence="1" id="KW-1133">Transmembrane helix</keyword>
<feature type="non-terminal residue" evidence="2">
    <location>
        <position position="170"/>
    </location>
</feature>
<name>A0AAN5I8A5_9BILA</name>
<gene>
    <name evidence="2" type="ORF">PMAYCL1PPCAC_26532</name>
</gene>
<evidence type="ECO:0008006" key="4">
    <source>
        <dbReference type="Google" id="ProtNLM"/>
    </source>
</evidence>
<accession>A0AAN5I8A5</accession>